<feature type="binding site" evidence="3">
    <location>
        <position position="290"/>
    </location>
    <ligand>
        <name>Mg(2+)</name>
        <dbReference type="ChEBI" id="CHEBI:18420"/>
        <label>1</label>
    </ligand>
</feature>
<feature type="binding site" evidence="3">
    <location>
        <position position="291"/>
    </location>
    <ligand>
        <name>Mg(2+)</name>
        <dbReference type="ChEBI" id="CHEBI:18420"/>
        <label>1</label>
    </ligand>
</feature>
<keyword evidence="3" id="KW-0460">Magnesium</keyword>
<dbReference type="Pfam" id="PF03747">
    <property type="entry name" value="ADP_ribosyl_GH"/>
    <property type="match status" value="1"/>
</dbReference>
<comment type="cofactor">
    <cofactor evidence="3">
        <name>Mg(2+)</name>
        <dbReference type="ChEBI" id="CHEBI:18420"/>
    </cofactor>
    <text evidence="3">Binds 2 magnesium ions per subunit.</text>
</comment>
<dbReference type="PANTHER" id="PTHR16222:SF24">
    <property type="entry name" value="ADP-RIBOSYLHYDROLASE ARH3"/>
    <property type="match status" value="1"/>
</dbReference>
<feature type="binding site" evidence="3">
    <location>
        <position position="69"/>
    </location>
    <ligand>
        <name>Mg(2+)</name>
        <dbReference type="ChEBI" id="CHEBI:18420"/>
        <label>1</label>
    </ligand>
</feature>
<sequence length="340" mass="37263">MGELVVDILMDKTLGALYGLAIGDAMGMPGELWSRRRIKQHFGKIDTFISGPQENEAARYYKRGQYTDDTAQSIAILDALIERNFIPSTTVIADHLIEWAEQNQAFEHNILGPSSKIALQTIRTGGNASTVTAKAETNGAAMRIAPIGCLIPSTYMEEIVRYVYEVSRVTHGSDVAISGAAMVAMAVSAAFEGCSWEEIIQKVKDTYSCSLSLYGTETFSPSLKARLDLCLEYAEKFKNEEDAFADHLYHIIGAGTLTCESVPTALALAYYTKDVHKCSIMCANLGGDTDTIGAMATAICGAKVGITGILPEWIETINRSNGVDFTYYAEHLVKYRRFHY</sequence>
<dbReference type="EMBL" id="CP011974">
    <property type="protein sequence ID" value="AKO92362.1"/>
    <property type="molecule type" value="Genomic_DNA"/>
</dbReference>
<gene>
    <name evidence="4" type="ORF">BEH_09795</name>
</gene>
<dbReference type="PATRIC" id="fig|135735.6.peg.2034"/>
<organism evidence="4 5">
    <name type="scientific">Priestia filamentosa</name>
    <dbReference type="NCBI Taxonomy" id="1402861"/>
    <lineage>
        <taxon>Bacteria</taxon>
        <taxon>Bacillati</taxon>
        <taxon>Bacillota</taxon>
        <taxon>Bacilli</taxon>
        <taxon>Bacillales</taxon>
        <taxon>Bacillaceae</taxon>
        <taxon>Priestia</taxon>
    </lineage>
</organism>
<dbReference type="InterPro" id="IPR036705">
    <property type="entry name" value="Ribosyl_crysJ1_sf"/>
</dbReference>
<dbReference type="PANTHER" id="PTHR16222">
    <property type="entry name" value="ADP-RIBOSYLGLYCOHYDROLASE"/>
    <property type="match status" value="1"/>
</dbReference>
<evidence type="ECO:0000256" key="2">
    <source>
        <dbReference type="ARBA" id="ARBA00022801"/>
    </source>
</evidence>
<evidence type="ECO:0000256" key="1">
    <source>
        <dbReference type="ARBA" id="ARBA00010702"/>
    </source>
</evidence>
<proteinExistence type="inferred from homology"/>
<dbReference type="InterPro" id="IPR005502">
    <property type="entry name" value="Ribosyl_crysJ1"/>
</dbReference>
<dbReference type="KEGG" id="beo:BEH_09795"/>
<evidence type="ECO:0000256" key="3">
    <source>
        <dbReference type="PIRSR" id="PIRSR605502-1"/>
    </source>
</evidence>
<keyword evidence="3" id="KW-0479">Metal-binding</keyword>
<dbReference type="GO" id="GO:0046872">
    <property type="term" value="F:metal ion binding"/>
    <property type="evidence" value="ECO:0007669"/>
    <property type="project" value="UniProtKB-KW"/>
</dbReference>
<dbReference type="Proteomes" id="UP000036202">
    <property type="component" value="Chromosome"/>
</dbReference>
<name>A0A0H4KE30_9BACI</name>
<comment type="similarity">
    <text evidence="1">Belongs to the ADP-ribosylglycohydrolase family.</text>
</comment>
<accession>A0A0H4KE30</accession>
<dbReference type="OrthoDB" id="9798107at2"/>
<dbReference type="AlphaFoldDB" id="A0A0H4KE30"/>
<evidence type="ECO:0000313" key="5">
    <source>
        <dbReference type="Proteomes" id="UP000036202"/>
    </source>
</evidence>
<reference evidence="5" key="2">
    <citation type="submission" date="2015-06" db="EMBL/GenBank/DDBJ databases">
        <title>Genome Sequence of Bacillus endophyticus and Analysis of its Companion Mechanism in the Ketogulonigenium vulgare-Bacillus strain Consortium.</title>
        <authorList>
            <person name="Jia N."/>
            <person name="Du J."/>
            <person name="Ding M.-Z."/>
            <person name="Gao F."/>
            <person name="Yuan Y.-J."/>
        </authorList>
    </citation>
    <scope>NUCLEOTIDE SEQUENCE [LARGE SCALE GENOMIC DNA]</scope>
    <source>
        <strain evidence="5">Hbe603</strain>
    </source>
</reference>
<feature type="binding site" evidence="3">
    <location>
        <position position="67"/>
    </location>
    <ligand>
        <name>Mg(2+)</name>
        <dbReference type="ChEBI" id="CHEBI:18420"/>
        <label>1</label>
    </ligand>
</feature>
<protein>
    <submittedName>
        <fullName evidence="4">Uncharacterized protein</fullName>
    </submittedName>
</protein>
<feature type="binding site" evidence="3">
    <location>
        <position position="288"/>
    </location>
    <ligand>
        <name>Mg(2+)</name>
        <dbReference type="ChEBI" id="CHEBI:18420"/>
        <label>1</label>
    </ligand>
</feature>
<keyword evidence="2" id="KW-0378">Hydrolase</keyword>
<dbReference type="GO" id="GO:0016787">
    <property type="term" value="F:hydrolase activity"/>
    <property type="evidence" value="ECO:0007669"/>
    <property type="project" value="UniProtKB-KW"/>
</dbReference>
<dbReference type="SUPFAM" id="SSF101478">
    <property type="entry name" value="ADP-ribosylglycohydrolase"/>
    <property type="match status" value="1"/>
</dbReference>
<accession>A0A231SDJ2</accession>
<evidence type="ECO:0000313" key="4">
    <source>
        <dbReference type="EMBL" id="AKO92362.1"/>
    </source>
</evidence>
<reference evidence="4 5" key="1">
    <citation type="journal article" date="2015" name="PLoS ONE">
        <title>Genome Sequence of Bacillus endophyticus and Analysis of Its Companion Mechanism in the Ketogulonigenium vulgare-Bacillus Strain Consortium.</title>
        <authorList>
            <person name="Jia N."/>
            <person name="Du J."/>
            <person name="Ding M.Z."/>
            <person name="Gao F."/>
            <person name="Yuan Y.J."/>
        </authorList>
    </citation>
    <scope>NUCLEOTIDE SEQUENCE [LARGE SCALE GENOMIC DNA]</scope>
    <source>
        <strain evidence="4 5">Hbe603</strain>
    </source>
</reference>
<dbReference type="Gene3D" id="1.10.4080.10">
    <property type="entry name" value="ADP-ribosylation/Crystallin J1"/>
    <property type="match status" value="1"/>
</dbReference>
<feature type="binding site" evidence="3">
    <location>
        <position position="68"/>
    </location>
    <ligand>
        <name>Mg(2+)</name>
        <dbReference type="ChEBI" id="CHEBI:18420"/>
        <label>1</label>
    </ligand>
</feature>
<keyword evidence="5" id="KW-1185">Reference proteome</keyword>
<dbReference type="InterPro" id="IPR050792">
    <property type="entry name" value="ADP-ribosylglycohydrolase"/>
</dbReference>